<dbReference type="EMBL" id="CADCXU010034406">
    <property type="protein sequence ID" value="CAB0019688.1"/>
    <property type="molecule type" value="Genomic_DNA"/>
</dbReference>
<feature type="compositionally biased region" description="Basic and acidic residues" evidence="1">
    <location>
        <begin position="139"/>
        <end position="152"/>
    </location>
</feature>
<feature type="region of interest" description="Disordered" evidence="1">
    <location>
        <begin position="30"/>
        <end position="49"/>
    </location>
</feature>
<feature type="compositionally biased region" description="Low complexity" evidence="1">
    <location>
        <begin position="181"/>
        <end position="194"/>
    </location>
</feature>
<feature type="region of interest" description="Disordered" evidence="1">
    <location>
        <begin position="129"/>
        <end position="194"/>
    </location>
</feature>
<evidence type="ECO:0000256" key="1">
    <source>
        <dbReference type="SAM" id="MobiDB-lite"/>
    </source>
</evidence>
<evidence type="ECO:0000313" key="2">
    <source>
        <dbReference type="EMBL" id="CAB0019688.1"/>
    </source>
</evidence>
<organism evidence="2 3">
    <name type="scientific">Nesidiocoris tenuis</name>
    <dbReference type="NCBI Taxonomy" id="355587"/>
    <lineage>
        <taxon>Eukaryota</taxon>
        <taxon>Metazoa</taxon>
        <taxon>Ecdysozoa</taxon>
        <taxon>Arthropoda</taxon>
        <taxon>Hexapoda</taxon>
        <taxon>Insecta</taxon>
        <taxon>Pterygota</taxon>
        <taxon>Neoptera</taxon>
        <taxon>Paraneoptera</taxon>
        <taxon>Hemiptera</taxon>
        <taxon>Heteroptera</taxon>
        <taxon>Panheteroptera</taxon>
        <taxon>Cimicomorpha</taxon>
        <taxon>Miridae</taxon>
        <taxon>Dicyphina</taxon>
        <taxon>Nesidiocoris</taxon>
    </lineage>
</organism>
<proteinExistence type="predicted"/>
<name>A0A6H5HQ63_9HEMI</name>
<reference evidence="2 3" key="1">
    <citation type="submission" date="2020-02" db="EMBL/GenBank/DDBJ databases">
        <authorList>
            <person name="Ferguson B K."/>
        </authorList>
    </citation>
    <scope>NUCLEOTIDE SEQUENCE [LARGE SCALE GENOMIC DNA]</scope>
</reference>
<feature type="non-terminal residue" evidence="2">
    <location>
        <position position="1"/>
    </location>
</feature>
<dbReference type="Proteomes" id="UP000479000">
    <property type="component" value="Unassembled WGS sequence"/>
</dbReference>
<dbReference type="AlphaFoldDB" id="A0A6H5HQ63"/>
<sequence length="194" mass="21381">LSHAVRQRSHVTGDVIERYSFEIKLNSIKHDRPDHHENDEEIAGDRDDREEAVDGGEYEMVAMRGRRETEPMRIDEFQVVVGEQDGPPLVKRVRIDVGPVRVRQSFDGPVATVTGDRVHLANPLDALGAAAVGRRRRQEPRGREQKGDDRAGPHSLRRAATVRKLASSAVRRPPTCPKTVGGAASSAASGPFRS</sequence>
<accession>A0A6H5HQ63</accession>
<evidence type="ECO:0000313" key="3">
    <source>
        <dbReference type="Proteomes" id="UP000479000"/>
    </source>
</evidence>
<protein>
    <submittedName>
        <fullName evidence="2">Uncharacterized protein</fullName>
    </submittedName>
</protein>
<gene>
    <name evidence="2" type="ORF">NTEN_LOCUS23380</name>
</gene>
<keyword evidence="3" id="KW-1185">Reference proteome</keyword>